<evidence type="ECO:0000313" key="4">
    <source>
        <dbReference type="Proteomes" id="UP000332933"/>
    </source>
</evidence>
<dbReference type="InterPro" id="IPR008775">
    <property type="entry name" value="Phytyl_CoA_dOase-like"/>
</dbReference>
<dbReference type="PANTHER" id="PTHR20883:SF46">
    <property type="entry name" value="PHYTANOYL-COA HYDROXYLASE"/>
    <property type="match status" value="1"/>
</dbReference>
<comment type="cofactor">
    <cofactor evidence="1">
        <name>Fe cation</name>
        <dbReference type="ChEBI" id="CHEBI:24875"/>
    </cofactor>
</comment>
<dbReference type="PANTHER" id="PTHR20883">
    <property type="entry name" value="PHYTANOYL-COA DIOXYGENASE DOMAIN CONTAINING 1"/>
    <property type="match status" value="1"/>
</dbReference>
<organism evidence="3 4">
    <name type="scientific">Aphanomyces stellatus</name>
    <dbReference type="NCBI Taxonomy" id="120398"/>
    <lineage>
        <taxon>Eukaryota</taxon>
        <taxon>Sar</taxon>
        <taxon>Stramenopiles</taxon>
        <taxon>Oomycota</taxon>
        <taxon>Saprolegniomycetes</taxon>
        <taxon>Saprolegniales</taxon>
        <taxon>Verrucalvaceae</taxon>
        <taxon>Aphanomyces</taxon>
    </lineage>
</organism>
<keyword evidence="4" id="KW-1185">Reference proteome</keyword>
<sequence length="297" mass="33540">MKRKGGPGGNDELLTPTQMQSFRDNGYILLPNVLNDKQLLALREECDDLNKQTTPDELVELGCVLDIFASANRSNASRTQAHAYTELRRALLGHESPRGILDLIFDELPDYMTMLLPRKGANDHVSDLYFFNEHYVAKPPASKVEFRWHQVRSLEANLCMTLHKDDTEQLGMCVHRESVPWYLSAWCALDDVTTENGALQFRPINIPHDEDDPFQDVTPPVVASAGSVLIFRSDIWHFSAANTTDTVRRAFYVQYSPCPITARPQSPTPLCCAIPMELSSFKSKNQVPRSSDDRSIE</sequence>
<evidence type="ECO:0000313" key="3">
    <source>
        <dbReference type="EMBL" id="VFT87685.1"/>
    </source>
</evidence>
<name>A0A485KSH3_9STRA</name>
<dbReference type="EMBL" id="CAADRA010005251">
    <property type="protein sequence ID" value="VFT87685.1"/>
    <property type="molecule type" value="Genomic_DNA"/>
</dbReference>
<dbReference type="Pfam" id="PF05721">
    <property type="entry name" value="PhyH"/>
    <property type="match status" value="1"/>
</dbReference>
<reference evidence="3 4" key="1">
    <citation type="submission" date="2019-03" db="EMBL/GenBank/DDBJ databases">
        <authorList>
            <person name="Gaulin E."/>
            <person name="Dumas B."/>
        </authorList>
    </citation>
    <scope>NUCLEOTIDE SEQUENCE [LARGE SCALE GENOMIC DNA]</scope>
    <source>
        <strain evidence="3">CBS 568.67</strain>
    </source>
</reference>
<dbReference type="EMBL" id="VJMH01005230">
    <property type="protein sequence ID" value="KAF0698586.1"/>
    <property type="molecule type" value="Genomic_DNA"/>
</dbReference>
<dbReference type="SUPFAM" id="SSF51197">
    <property type="entry name" value="Clavaminate synthase-like"/>
    <property type="match status" value="1"/>
</dbReference>
<proteinExistence type="predicted"/>
<accession>A0A485KSH3</accession>
<evidence type="ECO:0000256" key="1">
    <source>
        <dbReference type="ARBA" id="ARBA00001962"/>
    </source>
</evidence>
<gene>
    <name evidence="3" type="primary">Aste57867_10816</name>
    <name evidence="2" type="ORF">As57867_010776</name>
    <name evidence="3" type="ORF">ASTE57867_10816</name>
</gene>
<reference evidence="2" key="2">
    <citation type="submission" date="2019-06" db="EMBL/GenBank/DDBJ databases">
        <title>Genomics analysis of Aphanomyces spp. identifies a new class of oomycete effector associated with host adaptation.</title>
        <authorList>
            <person name="Gaulin E."/>
        </authorList>
    </citation>
    <scope>NUCLEOTIDE SEQUENCE</scope>
    <source>
        <strain evidence="2">CBS 578.67</strain>
    </source>
</reference>
<evidence type="ECO:0000313" key="2">
    <source>
        <dbReference type="EMBL" id="KAF0698586.1"/>
    </source>
</evidence>
<dbReference type="OrthoDB" id="445007at2759"/>
<protein>
    <submittedName>
        <fullName evidence="3">Aste57867_10816 protein</fullName>
    </submittedName>
</protein>
<dbReference type="AlphaFoldDB" id="A0A485KSH3"/>
<dbReference type="Proteomes" id="UP000332933">
    <property type="component" value="Unassembled WGS sequence"/>
</dbReference>
<dbReference type="Gene3D" id="2.60.120.620">
    <property type="entry name" value="q2cbj1_9rhob like domain"/>
    <property type="match status" value="1"/>
</dbReference>